<sequence>MEDEENSLDSIVVLPDPIRSPNQATQIHCLNQADFSNTLTNQSTQNSLRIEQENKNLRILLNTLKIENFELKCQLEKLSKRDAFVDVDSACLIDKIEKNLIQANRIFSDEAKLKDSMQYLVKNLWSSIAFSYTDGRLVNLTKARDELMEKLEKNGQKCRVNLDHLGKQMELLHSNNLMLKNKFEEQKKILSSLAELWTNKVPDRRLNFKNVHLNLNYLNFNFNELKQDFVDFLKSEIFDQKKFFREKMIPIVKDRLFFESDNKIMDYVAEFYKHEDLLCKIKHDKLCSHLDLVSKFERIIDRIFSAQDLTECSSNQNSKGEHCQVINSMVKVLIKINLCKFSNQSESIVHNIYSGLLRLFRVTTIFDDESKQELGGDVVDRLVLPVLDSASIIFDIFVMNTYGILNQELNFMTALVLTSAANDMEKHLKSFMSVYINVYRIIHDRVLRKKLKKHQIGPNGENILSYLSYLELLKDLTIVVCSSLTRKFVSYEPDHQLIRNFLLHQTNAPENTWLVRVKKNFFSSSPSDMSLFKCADEEFVDLVFNCVYSLFLASIDFTKKSDVSIAKFAIYHFSASFSPKSFSCSSNKALNDSNSNFSSEVD</sequence>
<reference evidence="1 2" key="1">
    <citation type="journal article" date="2018" name="Sci. Rep.">
        <title>Genomic signatures of local adaptation to the degree of environmental predictability in rotifers.</title>
        <authorList>
            <person name="Franch-Gras L."/>
            <person name="Hahn C."/>
            <person name="Garcia-Roger E.M."/>
            <person name="Carmona M.J."/>
            <person name="Serra M."/>
            <person name="Gomez A."/>
        </authorList>
    </citation>
    <scope>NUCLEOTIDE SEQUENCE [LARGE SCALE GENOMIC DNA]</scope>
    <source>
        <strain evidence="1">HYR1</strain>
    </source>
</reference>
<gene>
    <name evidence="1" type="ORF">BpHYR1_046625</name>
</gene>
<evidence type="ECO:0000313" key="1">
    <source>
        <dbReference type="EMBL" id="RNA07009.1"/>
    </source>
</evidence>
<proteinExistence type="predicted"/>
<comment type="caution">
    <text evidence="1">The sequence shown here is derived from an EMBL/GenBank/DDBJ whole genome shotgun (WGS) entry which is preliminary data.</text>
</comment>
<name>A0A3M7Q6Z3_BRAPC</name>
<dbReference type="Proteomes" id="UP000276133">
    <property type="component" value="Unassembled WGS sequence"/>
</dbReference>
<dbReference type="AlphaFoldDB" id="A0A3M7Q6Z3"/>
<keyword evidence="2" id="KW-1185">Reference proteome</keyword>
<protein>
    <submittedName>
        <fullName evidence="1">Uncharacterized protein</fullName>
    </submittedName>
</protein>
<organism evidence="1 2">
    <name type="scientific">Brachionus plicatilis</name>
    <name type="common">Marine rotifer</name>
    <name type="synonym">Brachionus muelleri</name>
    <dbReference type="NCBI Taxonomy" id="10195"/>
    <lineage>
        <taxon>Eukaryota</taxon>
        <taxon>Metazoa</taxon>
        <taxon>Spiralia</taxon>
        <taxon>Gnathifera</taxon>
        <taxon>Rotifera</taxon>
        <taxon>Eurotatoria</taxon>
        <taxon>Monogononta</taxon>
        <taxon>Pseudotrocha</taxon>
        <taxon>Ploima</taxon>
        <taxon>Brachionidae</taxon>
        <taxon>Brachionus</taxon>
    </lineage>
</organism>
<evidence type="ECO:0000313" key="2">
    <source>
        <dbReference type="Proteomes" id="UP000276133"/>
    </source>
</evidence>
<accession>A0A3M7Q6Z3</accession>
<dbReference type="EMBL" id="REGN01007196">
    <property type="protein sequence ID" value="RNA07009.1"/>
    <property type="molecule type" value="Genomic_DNA"/>
</dbReference>